<dbReference type="EMBL" id="KU160669">
    <property type="protein sequence ID" value="ALY10637.1"/>
    <property type="molecule type" value="Genomic_DNA"/>
</dbReference>
<organism evidence="1 2">
    <name type="scientific">Arthrobacter phage Tank</name>
    <dbReference type="NCBI Taxonomy" id="1772319"/>
    <lineage>
        <taxon>Viruses</taxon>
        <taxon>Duplodnaviria</taxon>
        <taxon>Heunggongvirae</taxon>
        <taxon>Uroviricota</taxon>
        <taxon>Caudoviricetes</taxon>
        <taxon>Tankvirus</taxon>
        <taxon>Tankvirus tank</taxon>
    </lineage>
</organism>
<protein>
    <submittedName>
        <fullName evidence="1">Uncharacterized protein</fullName>
    </submittedName>
</protein>
<sequence length="67" mass="7163">MPLTPGKSPAKVAAEAANHHPLAAFAYISEALTDAVDALDAGKTESALHYVKEARQRSDEERDKLTS</sequence>
<dbReference type="KEGG" id="vg:40080017"/>
<accession>A0A0U4B7A8</accession>
<proteinExistence type="predicted"/>
<evidence type="ECO:0000313" key="2">
    <source>
        <dbReference type="Proteomes" id="UP000224284"/>
    </source>
</evidence>
<dbReference type="GeneID" id="40080017"/>
<evidence type="ECO:0000313" key="1">
    <source>
        <dbReference type="EMBL" id="ALY10637.1"/>
    </source>
</evidence>
<reference evidence="1 2" key="1">
    <citation type="submission" date="2015-11" db="EMBL/GenBank/DDBJ databases">
        <authorList>
            <person name="Menninger J.E."/>
            <person name="Lamey M.E."/>
            <person name="Lindemann J.M."/>
            <person name="Martynyuk T."/>
            <person name="Mele F.E."/>
            <person name="Nabua C.T."/>
            <person name="Napoli C.K."/>
            <person name="Santiago L.M."/>
            <person name="Sweetman A.T."/>
            <person name="Weinstein J.L."/>
            <person name="Barrett N.A."/>
            <person name="Buerkert T.R."/>
            <person name="Cautela J.A."/>
            <person name="Egan M.S."/>
            <person name="Erb J.E."/>
            <person name="Garrigan K.E."/>
            <person name="Hagan D.J."/>
            <person name="Hartwell M.C."/>
            <person name="Hyduchak K.M."/>
            <person name="Jacob A.E."/>
            <person name="DeNigris D.M."/>
            <person name="London S.C."/>
            <person name="King-Smith C."/>
            <person name="Lee-Soety J.Y."/>
            <person name="Bradley K.W."/>
            <person name="Asai D.J."/>
            <person name="Bowman C.A."/>
            <person name="Russell D.A."/>
            <person name="Pope W.H."/>
            <person name="Jacobs-Sera D."/>
            <person name="Hendrix R.W."/>
            <person name="Hatfull G.F."/>
        </authorList>
    </citation>
    <scope>NUCLEOTIDE SEQUENCE [LARGE SCALE GENOMIC DNA]</scope>
</reference>
<name>A0A0U4B7A8_9CAUD</name>
<dbReference type="RefSeq" id="YP_009604127.1">
    <property type="nucleotide sequence ID" value="NC_041961.1"/>
</dbReference>
<dbReference type="Proteomes" id="UP000224284">
    <property type="component" value="Segment"/>
</dbReference>
<keyword evidence="2" id="KW-1185">Reference proteome</keyword>
<gene>
    <name evidence="1" type="primary">102</name>
    <name evidence="1" type="ORF">TANK_102</name>
</gene>